<dbReference type="STRING" id="1658174.A0A1J9Q0P0"/>
<dbReference type="OrthoDB" id="3918601at2759"/>
<gene>
    <name evidence="2" type="ORF">ACJ73_06976</name>
</gene>
<accession>A0A1J9Q0P0</accession>
<keyword evidence="1" id="KW-1133">Transmembrane helix</keyword>
<comment type="caution">
    <text evidence="2">The sequence shown here is derived from an EMBL/GenBank/DDBJ whole genome shotgun (WGS) entry which is preliminary data.</text>
</comment>
<proteinExistence type="predicted"/>
<evidence type="ECO:0000256" key="1">
    <source>
        <dbReference type="SAM" id="Phobius"/>
    </source>
</evidence>
<keyword evidence="3" id="KW-1185">Reference proteome</keyword>
<dbReference type="AlphaFoldDB" id="A0A1J9Q0P0"/>
<dbReference type="EMBL" id="LGTZ01001321">
    <property type="protein sequence ID" value="OJD21682.1"/>
    <property type="molecule type" value="Genomic_DNA"/>
</dbReference>
<sequence>MASGTWGPHHITDDDQGPLVTIIASLMMVYMIFCYLARLLTRFSINGPFGSDDWVITIGTVSKGFPIFEASHYHVAARLEPAHEEVVTDSIFRFVEVRQSQLYIRASNWQKFATALESDYPCSRTRISSTYKGRRMPAIFFMSLG</sequence>
<reference evidence="2 3" key="1">
    <citation type="submission" date="2015-08" db="EMBL/GenBank/DDBJ databases">
        <title>Emmonsia species relationships and genome sequence.</title>
        <authorList>
            <person name="Cuomo C.A."/>
            <person name="Schwartz I.S."/>
            <person name="Kenyon C."/>
            <person name="De Hoog G.S."/>
            <person name="Govender N.P."/>
            <person name="Botha A."/>
            <person name="Moreno L."/>
            <person name="De Vries M."/>
            <person name="Munoz J.F."/>
            <person name="Stielow J.B."/>
        </authorList>
    </citation>
    <scope>NUCLEOTIDE SEQUENCE [LARGE SCALE GENOMIC DNA]</scope>
    <source>
        <strain evidence="2 3">EI222</strain>
    </source>
</reference>
<organism evidence="2 3">
    <name type="scientific">Blastomyces percursus</name>
    <dbReference type="NCBI Taxonomy" id="1658174"/>
    <lineage>
        <taxon>Eukaryota</taxon>
        <taxon>Fungi</taxon>
        <taxon>Dikarya</taxon>
        <taxon>Ascomycota</taxon>
        <taxon>Pezizomycotina</taxon>
        <taxon>Eurotiomycetes</taxon>
        <taxon>Eurotiomycetidae</taxon>
        <taxon>Onygenales</taxon>
        <taxon>Ajellomycetaceae</taxon>
        <taxon>Blastomyces</taxon>
    </lineage>
</organism>
<evidence type="ECO:0000313" key="2">
    <source>
        <dbReference type="EMBL" id="OJD21682.1"/>
    </source>
</evidence>
<name>A0A1J9Q0P0_9EURO</name>
<dbReference type="VEuPathDB" id="FungiDB:ACJ73_06976"/>
<evidence type="ECO:0000313" key="3">
    <source>
        <dbReference type="Proteomes" id="UP000242791"/>
    </source>
</evidence>
<dbReference type="Proteomes" id="UP000242791">
    <property type="component" value="Unassembled WGS sequence"/>
</dbReference>
<feature type="transmembrane region" description="Helical" evidence="1">
    <location>
        <begin position="20"/>
        <end position="40"/>
    </location>
</feature>
<keyword evidence="1" id="KW-0472">Membrane</keyword>
<protein>
    <submittedName>
        <fullName evidence="2">Uncharacterized protein</fullName>
    </submittedName>
</protein>
<keyword evidence="1" id="KW-0812">Transmembrane</keyword>